<dbReference type="EMBL" id="JBEPTF010000002">
    <property type="protein sequence ID" value="MET4683967.1"/>
    <property type="molecule type" value="Genomic_DNA"/>
</dbReference>
<dbReference type="RefSeq" id="WP_354088919.1">
    <property type="nucleotide sequence ID" value="NZ_JBEPTF010000002.1"/>
</dbReference>
<proteinExistence type="predicted"/>
<sequence length="113" mass="12276">MRIKPFLAPALTMAVASSLLAAAAPALAQTAAPRPTQVTRVSTALPQRVVLICESDAATRSAFVREYGSEPVFMTAREAVDARAQGQEWTTPRCMTEREHGRYLQLTQAFAAR</sequence>
<gene>
    <name evidence="2" type="ORF">ABIE19_001897</name>
</gene>
<name>A0ABV2RDH0_9CAUL</name>
<protein>
    <recommendedName>
        <fullName evidence="4">Secreted protein</fullName>
    </recommendedName>
</protein>
<accession>A0ABV2RDH0</accession>
<keyword evidence="1" id="KW-0732">Signal</keyword>
<evidence type="ECO:0000313" key="2">
    <source>
        <dbReference type="EMBL" id="MET4683967.1"/>
    </source>
</evidence>
<feature type="signal peptide" evidence="1">
    <location>
        <begin position="1"/>
        <end position="28"/>
    </location>
</feature>
<evidence type="ECO:0000313" key="3">
    <source>
        <dbReference type="Proteomes" id="UP001549313"/>
    </source>
</evidence>
<reference evidence="2 3" key="1">
    <citation type="submission" date="2024-06" db="EMBL/GenBank/DDBJ databases">
        <title>Sorghum-associated microbial communities from plants grown in Nebraska, USA.</title>
        <authorList>
            <person name="Schachtman D."/>
        </authorList>
    </citation>
    <scope>NUCLEOTIDE SEQUENCE [LARGE SCALE GENOMIC DNA]</scope>
    <source>
        <strain evidence="2 3">2814</strain>
    </source>
</reference>
<dbReference type="Proteomes" id="UP001549313">
    <property type="component" value="Unassembled WGS sequence"/>
</dbReference>
<evidence type="ECO:0000256" key="1">
    <source>
        <dbReference type="SAM" id="SignalP"/>
    </source>
</evidence>
<comment type="caution">
    <text evidence="2">The sequence shown here is derived from an EMBL/GenBank/DDBJ whole genome shotgun (WGS) entry which is preliminary data.</text>
</comment>
<keyword evidence="3" id="KW-1185">Reference proteome</keyword>
<evidence type="ECO:0008006" key="4">
    <source>
        <dbReference type="Google" id="ProtNLM"/>
    </source>
</evidence>
<organism evidence="2 3">
    <name type="scientific">Brevundimonas faecalis</name>
    <dbReference type="NCBI Taxonomy" id="947378"/>
    <lineage>
        <taxon>Bacteria</taxon>
        <taxon>Pseudomonadati</taxon>
        <taxon>Pseudomonadota</taxon>
        <taxon>Alphaproteobacteria</taxon>
        <taxon>Caulobacterales</taxon>
        <taxon>Caulobacteraceae</taxon>
        <taxon>Brevundimonas</taxon>
    </lineage>
</organism>
<feature type="chain" id="PRO_5047418788" description="Secreted protein" evidence="1">
    <location>
        <begin position="29"/>
        <end position="113"/>
    </location>
</feature>